<dbReference type="Pfam" id="PF04402">
    <property type="entry name" value="SIMPL"/>
    <property type="match status" value="1"/>
</dbReference>
<dbReference type="RefSeq" id="WP_274494780.1">
    <property type="nucleotide sequence ID" value="NZ_CP118166.1"/>
</dbReference>
<reference evidence="1" key="1">
    <citation type="submission" date="2023-02" db="EMBL/GenBank/DDBJ databases">
        <title>Genome sequence of Hyphococcus flavus.</title>
        <authorList>
            <person name="Rong J.-C."/>
            <person name="Zhao Q."/>
            <person name="Yi M."/>
            <person name="Wu J.-Y."/>
        </authorList>
    </citation>
    <scope>NUCLEOTIDE SEQUENCE</scope>
    <source>
        <strain evidence="1">MCCC 1K03223</strain>
    </source>
</reference>
<dbReference type="PANTHER" id="PTHR34387:SF2">
    <property type="entry name" value="SLR1258 PROTEIN"/>
    <property type="match status" value="1"/>
</dbReference>
<dbReference type="AlphaFoldDB" id="A0AAF0CIG3"/>
<dbReference type="PANTHER" id="PTHR34387">
    <property type="entry name" value="SLR1258 PROTEIN"/>
    <property type="match status" value="1"/>
</dbReference>
<dbReference type="PROSITE" id="PS51257">
    <property type="entry name" value="PROKAR_LIPOPROTEIN"/>
    <property type="match status" value="1"/>
</dbReference>
<dbReference type="KEGG" id="hfl:PUV54_06430"/>
<accession>A0AAF0CIG3</accession>
<evidence type="ECO:0000313" key="1">
    <source>
        <dbReference type="EMBL" id="WDI32832.1"/>
    </source>
</evidence>
<protein>
    <submittedName>
        <fullName evidence="1">SIMPL domain-containing protein</fullName>
    </submittedName>
</protein>
<keyword evidence="2" id="KW-1185">Reference proteome</keyword>
<dbReference type="InterPro" id="IPR007497">
    <property type="entry name" value="SIMPL/DUF541"/>
</dbReference>
<dbReference type="Gene3D" id="3.30.110.170">
    <property type="entry name" value="Protein of unknown function (DUF541), domain 1"/>
    <property type="match status" value="1"/>
</dbReference>
<organism evidence="1 2">
    <name type="scientific">Hyphococcus flavus</name>
    <dbReference type="NCBI Taxonomy" id="1866326"/>
    <lineage>
        <taxon>Bacteria</taxon>
        <taxon>Pseudomonadati</taxon>
        <taxon>Pseudomonadota</taxon>
        <taxon>Alphaproteobacteria</taxon>
        <taxon>Parvularculales</taxon>
        <taxon>Parvularculaceae</taxon>
        <taxon>Hyphococcus</taxon>
    </lineage>
</organism>
<dbReference type="InterPro" id="IPR052022">
    <property type="entry name" value="26kDa_periplasmic_antigen"/>
</dbReference>
<dbReference type="Gene3D" id="3.30.70.2970">
    <property type="entry name" value="Protein of unknown function (DUF541), domain 2"/>
    <property type="match status" value="1"/>
</dbReference>
<dbReference type="Proteomes" id="UP001214043">
    <property type="component" value="Chromosome"/>
</dbReference>
<proteinExistence type="predicted"/>
<evidence type="ECO:0000313" key="2">
    <source>
        <dbReference type="Proteomes" id="UP001214043"/>
    </source>
</evidence>
<dbReference type="GO" id="GO:0006974">
    <property type="term" value="P:DNA damage response"/>
    <property type="evidence" value="ECO:0007669"/>
    <property type="project" value="TreeGrafter"/>
</dbReference>
<name>A0AAF0CIG3_9PROT</name>
<sequence>MKKLCAILLAGMTAGCLPGETPNQIHVEGEAALEVMPDIFEISATIHSRGETHAEVLDAISSTYSDLKEQLPQLEGLEQLALSTSSVGISPVYDYACQEAIYNDEQCPVVAYSGGISITAQGSPTSVAGNALSFMSELGTNAVNFDGFRVSDFSTHQQKAISTAVENARARAETIASASKSSIVGLLKIQIGKGFDDHYFELDNDTIIVTGSRMRAPRVPLDIEPQPVIVQAKIVAAFEIE</sequence>
<gene>
    <name evidence="1" type="ORF">PUV54_06430</name>
</gene>
<dbReference type="EMBL" id="CP118166">
    <property type="protein sequence ID" value="WDI32832.1"/>
    <property type="molecule type" value="Genomic_DNA"/>
</dbReference>